<protein>
    <submittedName>
        <fullName evidence="1">Uncharacterized protein</fullName>
    </submittedName>
</protein>
<comment type="caution">
    <text evidence="1">The sequence shown here is derived from an EMBL/GenBank/DDBJ whole genome shotgun (WGS) entry which is preliminary data.</text>
</comment>
<gene>
    <name evidence="1" type="ORF">MLD38_003250</name>
</gene>
<proteinExistence type="predicted"/>
<reference evidence="2" key="1">
    <citation type="journal article" date="2023" name="Front. Plant Sci.">
        <title>Chromosomal-level genome assembly of Melastoma candidum provides insights into trichome evolution.</title>
        <authorList>
            <person name="Zhong Y."/>
            <person name="Wu W."/>
            <person name="Sun C."/>
            <person name="Zou P."/>
            <person name="Liu Y."/>
            <person name="Dai S."/>
            <person name="Zhou R."/>
        </authorList>
    </citation>
    <scope>NUCLEOTIDE SEQUENCE [LARGE SCALE GENOMIC DNA]</scope>
</reference>
<evidence type="ECO:0000313" key="1">
    <source>
        <dbReference type="EMBL" id="KAI4385196.1"/>
    </source>
</evidence>
<evidence type="ECO:0000313" key="2">
    <source>
        <dbReference type="Proteomes" id="UP001057402"/>
    </source>
</evidence>
<name>A0ACB9S3Y8_9MYRT</name>
<keyword evidence="2" id="KW-1185">Reference proteome</keyword>
<sequence length="103" mass="11488">MNACPSMESYFTHRISSLKVCSISWLSSDSWPLSSSFFPSNPSPHLEMLHHASAKQRLQGKPLTHPIFKQILPTLSRVECSFIEGIRHSCGVLRNTFQGSSLG</sequence>
<dbReference type="Proteomes" id="UP001057402">
    <property type="component" value="Chromosome 2"/>
</dbReference>
<accession>A0ACB9S3Y8</accession>
<organism evidence="1 2">
    <name type="scientific">Melastoma candidum</name>
    <dbReference type="NCBI Taxonomy" id="119954"/>
    <lineage>
        <taxon>Eukaryota</taxon>
        <taxon>Viridiplantae</taxon>
        <taxon>Streptophyta</taxon>
        <taxon>Embryophyta</taxon>
        <taxon>Tracheophyta</taxon>
        <taxon>Spermatophyta</taxon>
        <taxon>Magnoliopsida</taxon>
        <taxon>eudicotyledons</taxon>
        <taxon>Gunneridae</taxon>
        <taxon>Pentapetalae</taxon>
        <taxon>rosids</taxon>
        <taxon>malvids</taxon>
        <taxon>Myrtales</taxon>
        <taxon>Melastomataceae</taxon>
        <taxon>Melastomatoideae</taxon>
        <taxon>Melastomateae</taxon>
        <taxon>Melastoma</taxon>
    </lineage>
</organism>
<dbReference type="EMBL" id="CM042881">
    <property type="protein sequence ID" value="KAI4385196.1"/>
    <property type="molecule type" value="Genomic_DNA"/>
</dbReference>